<feature type="transmembrane region" description="Helical" evidence="2">
    <location>
        <begin position="529"/>
        <end position="548"/>
    </location>
</feature>
<dbReference type="PANTHER" id="PTHR47642">
    <property type="entry name" value="ATP-DEPENDENT DNA HELICASE"/>
    <property type="match status" value="1"/>
</dbReference>
<evidence type="ECO:0000256" key="2">
    <source>
        <dbReference type="SAM" id="Phobius"/>
    </source>
</evidence>
<dbReference type="Proteomes" id="UP000218209">
    <property type="component" value="Unassembled WGS sequence"/>
</dbReference>
<accession>A0A1X6PI28</accession>
<dbReference type="AlphaFoldDB" id="A0A1X6PI28"/>
<reference evidence="3 4" key="1">
    <citation type="submission" date="2017-03" db="EMBL/GenBank/DDBJ databases">
        <title>WGS assembly of Porphyra umbilicalis.</title>
        <authorList>
            <person name="Brawley S.H."/>
            <person name="Blouin N.A."/>
            <person name="Ficko-Blean E."/>
            <person name="Wheeler G.L."/>
            <person name="Lohr M."/>
            <person name="Goodson H.V."/>
            <person name="Jenkins J.W."/>
            <person name="Blaby-Haas C.E."/>
            <person name="Helliwell K.E."/>
            <person name="Chan C."/>
            <person name="Marriage T."/>
            <person name="Bhattacharya D."/>
            <person name="Klein A.S."/>
            <person name="Badis Y."/>
            <person name="Brodie J."/>
            <person name="Cao Y."/>
            <person name="Collen J."/>
            <person name="Dittami S.M."/>
            <person name="Gachon C.M."/>
            <person name="Green B.R."/>
            <person name="Karpowicz S."/>
            <person name="Kim J.W."/>
            <person name="Kudahl U."/>
            <person name="Lin S."/>
            <person name="Michel G."/>
            <person name="Mittag M."/>
            <person name="Olson B.J."/>
            <person name="Pangilinan J."/>
            <person name="Peng Y."/>
            <person name="Qiu H."/>
            <person name="Shu S."/>
            <person name="Singer J.T."/>
            <person name="Smith A.G."/>
            <person name="Sprecher B.N."/>
            <person name="Wagner V."/>
            <person name="Wang W."/>
            <person name="Wang Z.-Y."/>
            <person name="Yan J."/>
            <person name="Yarish C."/>
            <person name="Zoeuner-Riek S."/>
            <person name="Zhuang Y."/>
            <person name="Zou Y."/>
            <person name="Lindquist E.A."/>
            <person name="Grimwood J."/>
            <person name="Barry K."/>
            <person name="Rokhsar D.S."/>
            <person name="Schmutz J."/>
            <person name="Stiller J.W."/>
            <person name="Grossman A.R."/>
            <person name="Prochnik S.E."/>
        </authorList>
    </citation>
    <scope>NUCLEOTIDE SEQUENCE [LARGE SCALE GENOMIC DNA]</scope>
    <source>
        <strain evidence="3">4086291</strain>
    </source>
</reference>
<evidence type="ECO:0000256" key="1">
    <source>
        <dbReference type="SAM" id="MobiDB-lite"/>
    </source>
</evidence>
<organism evidence="3 4">
    <name type="scientific">Porphyra umbilicalis</name>
    <name type="common">Purple laver</name>
    <name type="synonym">Red alga</name>
    <dbReference type="NCBI Taxonomy" id="2786"/>
    <lineage>
        <taxon>Eukaryota</taxon>
        <taxon>Rhodophyta</taxon>
        <taxon>Bangiophyceae</taxon>
        <taxon>Bangiales</taxon>
        <taxon>Bangiaceae</taxon>
        <taxon>Porphyra</taxon>
    </lineage>
</organism>
<dbReference type="PANTHER" id="PTHR47642:SF5">
    <property type="entry name" value="ATP-DEPENDENT DNA HELICASE"/>
    <property type="match status" value="1"/>
</dbReference>
<keyword evidence="4" id="KW-1185">Reference proteome</keyword>
<feature type="region of interest" description="Disordered" evidence="1">
    <location>
        <begin position="73"/>
        <end position="94"/>
    </location>
</feature>
<dbReference type="Pfam" id="PF13604">
    <property type="entry name" value="AAA_30"/>
    <property type="match status" value="1"/>
</dbReference>
<name>A0A1X6PI28_PORUM</name>
<dbReference type="InterPro" id="IPR051055">
    <property type="entry name" value="PIF1_helicase"/>
</dbReference>
<sequence>MMDESLAAWEKADIDEALRRDADLRVQPRAAVKSAGGANLCDTVEVAAREPGGGCYVGAQDLSTSAEAVARHGVASNGDGDRRGGGRRPVTGSISQMAADQSWTAVYARLFERSQSTFVSGGPGVGKTSFLRGFVPFLRRRVPAANAVVVVAPTGSAAKTAKGVTYHFFFGFVKDYKMQLPDPVQEAARLLALERWKPIARRLSKVEVLLLDEVSMVPADNMDVMYELLRQSRRPSAPPFSIYVFGDFLQLSPPDGKMDFTAKCWLPLFADAFLELTHVFRQDQPAFVAALHDARYGRCTAAVDKLVGECTVSDEQYKALECTVLHLMPRHDDVRAHNSRCLSRLCPGERPRDFTAFDSVKVDPDRVDRGRLPDVSAVSPQYRDAALLECVAPRVVQHCRQARVMLIANHVLGLGLFHGSIGRLVDYDDADGTPVVRFENHDVTPGVRSVKGVRDAGPDWVEVLFPPVDFEARLFSVSGCLAVRRQVPFVLGWAITVHRSQSLTLSEAVLDVGEAFGAGMVLAAMSRVWPTRGACMCGLFVGVVCWLIQRRY</sequence>
<keyword evidence="2" id="KW-0472">Membrane</keyword>
<protein>
    <recommendedName>
        <fullName evidence="5">AAA+ ATPase domain-containing protein</fullName>
    </recommendedName>
</protein>
<evidence type="ECO:0008006" key="5">
    <source>
        <dbReference type="Google" id="ProtNLM"/>
    </source>
</evidence>
<dbReference type="SUPFAM" id="SSF52540">
    <property type="entry name" value="P-loop containing nucleoside triphosphate hydrolases"/>
    <property type="match status" value="2"/>
</dbReference>
<proteinExistence type="predicted"/>
<dbReference type="EMBL" id="KV918773">
    <property type="protein sequence ID" value="OSX80544.1"/>
    <property type="molecule type" value="Genomic_DNA"/>
</dbReference>
<dbReference type="Gene3D" id="3.40.50.300">
    <property type="entry name" value="P-loop containing nucleotide triphosphate hydrolases"/>
    <property type="match status" value="1"/>
</dbReference>
<evidence type="ECO:0000313" key="3">
    <source>
        <dbReference type="EMBL" id="OSX80544.1"/>
    </source>
</evidence>
<gene>
    <name evidence="3" type="ORF">BU14_0050s0017</name>
</gene>
<keyword evidence="2" id="KW-0812">Transmembrane</keyword>
<dbReference type="OrthoDB" id="5116at2759"/>
<keyword evidence="2" id="KW-1133">Transmembrane helix</keyword>
<dbReference type="InterPro" id="IPR027417">
    <property type="entry name" value="P-loop_NTPase"/>
</dbReference>
<evidence type="ECO:0000313" key="4">
    <source>
        <dbReference type="Proteomes" id="UP000218209"/>
    </source>
</evidence>